<protein>
    <recommendedName>
        <fullName evidence="3">Response regulatory domain-containing protein</fullName>
    </recommendedName>
</protein>
<keyword evidence="1 2" id="KW-0597">Phosphoprotein</keyword>
<reference evidence="4" key="1">
    <citation type="submission" date="2020-02" db="EMBL/GenBank/DDBJ databases">
        <authorList>
            <person name="Meier V. D."/>
        </authorList>
    </citation>
    <scope>NUCLEOTIDE SEQUENCE</scope>
    <source>
        <strain evidence="4">AVDCRST_MAG20</strain>
    </source>
</reference>
<sequence>MVQPVRVVVADDTSHIRRMLRSMLELDGFEVVTDVGGGAQLAELVEGGLRADVIVLDDRMPGLGGIETARRVRAARPDQVILLYTAFPHARLEQEAAEVGITAVLAKADGLESLERQIVSHTTTPR</sequence>
<proteinExistence type="predicted"/>
<dbReference type="Gene3D" id="3.40.50.2300">
    <property type="match status" value="1"/>
</dbReference>
<dbReference type="InterPro" id="IPR050595">
    <property type="entry name" value="Bact_response_regulator"/>
</dbReference>
<evidence type="ECO:0000256" key="1">
    <source>
        <dbReference type="ARBA" id="ARBA00022553"/>
    </source>
</evidence>
<name>A0A6J4HGX1_9ACTN</name>
<organism evidence="4">
    <name type="scientific">uncultured Acidimicrobiales bacterium</name>
    <dbReference type="NCBI Taxonomy" id="310071"/>
    <lineage>
        <taxon>Bacteria</taxon>
        <taxon>Bacillati</taxon>
        <taxon>Actinomycetota</taxon>
        <taxon>Acidimicrobiia</taxon>
        <taxon>Acidimicrobiales</taxon>
        <taxon>environmental samples</taxon>
    </lineage>
</organism>
<dbReference type="EMBL" id="CADCSY010000035">
    <property type="protein sequence ID" value="CAA9223491.1"/>
    <property type="molecule type" value="Genomic_DNA"/>
</dbReference>
<accession>A0A6J4HGX1</accession>
<evidence type="ECO:0000256" key="2">
    <source>
        <dbReference type="PROSITE-ProRule" id="PRU00169"/>
    </source>
</evidence>
<dbReference type="SUPFAM" id="SSF52172">
    <property type="entry name" value="CheY-like"/>
    <property type="match status" value="1"/>
</dbReference>
<dbReference type="Pfam" id="PF00072">
    <property type="entry name" value="Response_reg"/>
    <property type="match status" value="1"/>
</dbReference>
<dbReference type="InterPro" id="IPR001789">
    <property type="entry name" value="Sig_transdc_resp-reg_receiver"/>
</dbReference>
<feature type="modified residue" description="4-aspartylphosphate" evidence="2">
    <location>
        <position position="57"/>
    </location>
</feature>
<dbReference type="InterPro" id="IPR011006">
    <property type="entry name" value="CheY-like_superfamily"/>
</dbReference>
<dbReference type="PROSITE" id="PS50110">
    <property type="entry name" value="RESPONSE_REGULATORY"/>
    <property type="match status" value="1"/>
</dbReference>
<dbReference type="SMART" id="SM00448">
    <property type="entry name" value="REC"/>
    <property type="match status" value="1"/>
</dbReference>
<evidence type="ECO:0000259" key="3">
    <source>
        <dbReference type="PROSITE" id="PS50110"/>
    </source>
</evidence>
<dbReference type="GO" id="GO:0000160">
    <property type="term" value="P:phosphorelay signal transduction system"/>
    <property type="evidence" value="ECO:0007669"/>
    <property type="project" value="InterPro"/>
</dbReference>
<feature type="domain" description="Response regulatory" evidence="3">
    <location>
        <begin position="6"/>
        <end position="122"/>
    </location>
</feature>
<dbReference type="PANTHER" id="PTHR44591">
    <property type="entry name" value="STRESS RESPONSE REGULATOR PROTEIN 1"/>
    <property type="match status" value="1"/>
</dbReference>
<evidence type="ECO:0000313" key="4">
    <source>
        <dbReference type="EMBL" id="CAA9223491.1"/>
    </source>
</evidence>
<gene>
    <name evidence="4" type="ORF">AVDCRST_MAG20-860</name>
</gene>
<dbReference type="PANTHER" id="PTHR44591:SF3">
    <property type="entry name" value="RESPONSE REGULATORY DOMAIN-CONTAINING PROTEIN"/>
    <property type="match status" value="1"/>
</dbReference>
<dbReference type="AlphaFoldDB" id="A0A6J4HGX1"/>